<dbReference type="RefSeq" id="WP_163301685.1">
    <property type="nucleotide sequence ID" value="NZ_JAAGRQ010000024.1"/>
</dbReference>
<accession>A0A7K3NKA1</accession>
<sequence length="65" mass="7416">MDRIVVTHSYDGEIAVDFENAVEKEYPDADVKFVRRDVGEVYVDPPELTGDIVSIHQDLWSTGNY</sequence>
<proteinExistence type="predicted"/>
<reference evidence="1 2" key="1">
    <citation type="submission" date="2020-02" db="EMBL/GenBank/DDBJ databases">
        <title>Comparative genomics of sulfur disproportionating microorganisms.</title>
        <authorList>
            <person name="Ward L.M."/>
            <person name="Bertran E."/>
            <person name="Johnston D.T."/>
        </authorList>
    </citation>
    <scope>NUCLEOTIDE SEQUENCE [LARGE SCALE GENOMIC DNA]</scope>
    <source>
        <strain evidence="1 2">DSM 3696</strain>
    </source>
</reference>
<dbReference type="AlphaFoldDB" id="A0A7K3NKA1"/>
<gene>
    <name evidence="1" type="ORF">G3N56_07730</name>
</gene>
<evidence type="ECO:0000313" key="2">
    <source>
        <dbReference type="Proteomes" id="UP000469724"/>
    </source>
</evidence>
<name>A0A7K3NKA1_9BACT</name>
<keyword evidence="2" id="KW-1185">Reference proteome</keyword>
<protein>
    <submittedName>
        <fullName evidence="1">Uncharacterized protein</fullName>
    </submittedName>
</protein>
<organism evidence="1 2">
    <name type="scientific">Desulfolutivibrio sulfodismutans</name>
    <dbReference type="NCBI Taxonomy" id="63561"/>
    <lineage>
        <taxon>Bacteria</taxon>
        <taxon>Pseudomonadati</taxon>
        <taxon>Thermodesulfobacteriota</taxon>
        <taxon>Desulfovibrionia</taxon>
        <taxon>Desulfovibrionales</taxon>
        <taxon>Desulfovibrionaceae</taxon>
        <taxon>Desulfolutivibrio</taxon>
    </lineage>
</organism>
<evidence type="ECO:0000313" key="1">
    <source>
        <dbReference type="EMBL" id="NDY56631.1"/>
    </source>
</evidence>
<dbReference type="EMBL" id="JAAGRQ010000024">
    <property type="protein sequence ID" value="NDY56631.1"/>
    <property type="molecule type" value="Genomic_DNA"/>
</dbReference>
<comment type="caution">
    <text evidence="1">The sequence shown here is derived from an EMBL/GenBank/DDBJ whole genome shotgun (WGS) entry which is preliminary data.</text>
</comment>
<dbReference type="Proteomes" id="UP000469724">
    <property type="component" value="Unassembled WGS sequence"/>
</dbReference>